<dbReference type="InterPro" id="IPR000709">
    <property type="entry name" value="Leu_Ile_Val-bd"/>
</dbReference>
<keyword evidence="3 5" id="KW-0732">Signal</keyword>
<evidence type="ECO:0000256" key="4">
    <source>
        <dbReference type="ARBA" id="ARBA00022970"/>
    </source>
</evidence>
<evidence type="ECO:0000256" key="2">
    <source>
        <dbReference type="ARBA" id="ARBA00022448"/>
    </source>
</evidence>
<keyword evidence="4" id="KW-0029">Amino-acid transport</keyword>
<dbReference type="OrthoDB" id="9783240at2"/>
<dbReference type="GO" id="GO:0006865">
    <property type="term" value="P:amino acid transport"/>
    <property type="evidence" value="ECO:0007669"/>
    <property type="project" value="UniProtKB-KW"/>
</dbReference>
<dbReference type="EMBL" id="QJKI01000015">
    <property type="protein sequence ID" value="PXX77710.1"/>
    <property type="molecule type" value="Genomic_DNA"/>
</dbReference>
<evidence type="ECO:0000256" key="1">
    <source>
        <dbReference type="ARBA" id="ARBA00010062"/>
    </source>
</evidence>
<reference evidence="7 8" key="1">
    <citation type="submission" date="2018-05" db="EMBL/GenBank/DDBJ databases">
        <title>Genomic Encyclopedia of Type Strains, Phase IV (KMG-IV): sequencing the most valuable type-strain genomes for metagenomic binning, comparative biology and taxonomic classification.</title>
        <authorList>
            <person name="Goeker M."/>
        </authorList>
    </citation>
    <scope>NUCLEOTIDE SEQUENCE [LARGE SCALE GENOMIC DNA]</scope>
    <source>
        <strain evidence="7 8">DSM 29661</strain>
    </source>
</reference>
<sequence length="408" mass="42376">MKYARLSLIATAVLALAACGKGEQKPAEQAAAPAAAPSGELVVKLGQVSPLTGPIAHLGKDSESGVKLAVDELNAEGVTIGGQKVKFELISEDDQADPKIATQVAQRLVDAKVAAVIGHLNSGTTIPASKVYSDAGIVQISPSATNPAYTTQGFKSAFRVIPNDVQQGKAIGDFIADTLKAKKIAIVDDRTAYGQGLADEVEKAAKGKGVEIVKREFTTNTATDFMAILTSIKGAKPDVIFFGGMDAQAGPMAKQIKKLGITAKLIGGDGFQTPEFIKLAADAAEGQFASNTGVPKEQLPGFATFNEKFKAKYGEVQLYSPYAYDATKLVAAAMKKADSADPKKYLPALAGIEYDGVVGKIKFDDKGDVLNGAITVYQVKGGKWEVMGTVGGAAAPAPAAAPAEEKKQ</sequence>
<keyword evidence="8" id="KW-1185">Reference proteome</keyword>
<dbReference type="InterPro" id="IPR028082">
    <property type="entry name" value="Peripla_BP_I"/>
</dbReference>
<gene>
    <name evidence="7" type="ORF">DFR34_11522</name>
</gene>
<dbReference type="PANTHER" id="PTHR47151:SF2">
    <property type="entry name" value="AMINO ACID BINDING PROTEIN"/>
    <property type="match status" value="1"/>
</dbReference>
<dbReference type="InterPro" id="IPR028081">
    <property type="entry name" value="Leu-bd"/>
</dbReference>
<dbReference type="CDD" id="cd06342">
    <property type="entry name" value="PBP1_ABC_LIVBP-like"/>
    <property type="match status" value="1"/>
</dbReference>
<evidence type="ECO:0000259" key="6">
    <source>
        <dbReference type="Pfam" id="PF13458"/>
    </source>
</evidence>
<dbReference type="SUPFAM" id="SSF53822">
    <property type="entry name" value="Periplasmic binding protein-like I"/>
    <property type="match status" value="1"/>
</dbReference>
<name>A0A318KJT4_9NEIS</name>
<evidence type="ECO:0000313" key="8">
    <source>
        <dbReference type="Proteomes" id="UP000247555"/>
    </source>
</evidence>
<dbReference type="PROSITE" id="PS51257">
    <property type="entry name" value="PROKAR_LIPOPROTEIN"/>
    <property type="match status" value="1"/>
</dbReference>
<comment type="caution">
    <text evidence="7">The sequence shown here is derived from an EMBL/GenBank/DDBJ whole genome shotgun (WGS) entry which is preliminary data.</text>
</comment>
<accession>A0A318KJT4</accession>
<evidence type="ECO:0000256" key="5">
    <source>
        <dbReference type="SAM" id="SignalP"/>
    </source>
</evidence>
<proteinExistence type="inferred from homology"/>
<evidence type="ECO:0000256" key="3">
    <source>
        <dbReference type="ARBA" id="ARBA00022729"/>
    </source>
</evidence>
<dbReference type="RefSeq" id="WP_110391254.1">
    <property type="nucleotide sequence ID" value="NZ_QJKI01000015.1"/>
</dbReference>
<evidence type="ECO:0000313" key="7">
    <source>
        <dbReference type="EMBL" id="PXX77710.1"/>
    </source>
</evidence>
<protein>
    <submittedName>
        <fullName evidence="7">Amino acid/amide ABC transporter substrate-binding protein (HAAT family)</fullName>
    </submittedName>
</protein>
<comment type="similarity">
    <text evidence="1">Belongs to the leucine-binding protein family.</text>
</comment>
<dbReference type="Proteomes" id="UP000247555">
    <property type="component" value="Unassembled WGS sequence"/>
</dbReference>
<feature type="signal peptide" evidence="5">
    <location>
        <begin position="1"/>
        <end position="17"/>
    </location>
</feature>
<dbReference type="AlphaFoldDB" id="A0A318KJT4"/>
<organism evidence="7 8">
    <name type="scientific">Rivihabitans pingtungensis</name>
    <dbReference type="NCBI Taxonomy" id="1054498"/>
    <lineage>
        <taxon>Bacteria</taxon>
        <taxon>Pseudomonadati</taxon>
        <taxon>Pseudomonadota</taxon>
        <taxon>Betaproteobacteria</taxon>
        <taxon>Neisseriales</taxon>
        <taxon>Aquaspirillaceae</taxon>
        <taxon>Rivihabitans</taxon>
    </lineage>
</organism>
<feature type="chain" id="PRO_5016349737" evidence="5">
    <location>
        <begin position="18"/>
        <end position="408"/>
    </location>
</feature>
<dbReference type="Pfam" id="PF13458">
    <property type="entry name" value="Peripla_BP_6"/>
    <property type="match status" value="1"/>
</dbReference>
<dbReference type="Gene3D" id="3.40.50.2300">
    <property type="match status" value="2"/>
</dbReference>
<keyword evidence="2" id="KW-0813">Transport</keyword>
<dbReference type="PANTHER" id="PTHR47151">
    <property type="entry name" value="LEU/ILE/VAL-BINDING ABC TRANSPORTER SUBUNIT"/>
    <property type="match status" value="1"/>
</dbReference>
<dbReference type="PRINTS" id="PR00337">
    <property type="entry name" value="LEUILEVALBP"/>
</dbReference>
<feature type="domain" description="Leucine-binding protein" evidence="6">
    <location>
        <begin position="43"/>
        <end position="383"/>
    </location>
</feature>